<keyword evidence="1" id="KW-1133">Transmembrane helix</keyword>
<evidence type="ECO:0000313" key="4">
    <source>
        <dbReference type="Proteomes" id="UP000721236"/>
    </source>
</evidence>
<dbReference type="EMBL" id="CAJZAH010000001">
    <property type="protein sequence ID" value="CAG9165417.1"/>
    <property type="molecule type" value="Genomic_DNA"/>
</dbReference>
<dbReference type="InterPro" id="IPR029044">
    <property type="entry name" value="Nucleotide-diphossugar_trans"/>
</dbReference>
<comment type="caution">
    <text evidence="3">The sequence shown here is derived from an EMBL/GenBank/DDBJ whole genome shotgun (WGS) entry which is preliminary data.</text>
</comment>
<organism evidence="3 4">
    <name type="scientific">Cupriavidus respiraculi</name>
    <dbReference type="NCBI Taxonomy" id="195930"/>
    <lineage>
        <taxon>Bacteria</taxon>
        <taxon>Pseudomonadati</taxon>
        <taxon>Pseudomonadota</taxon>
        <taxon>Betaproteobacteria</taxon>
        <taxon>Burkholderiales</taxon>
        <taxon>Burkholderiaceae</taxon>
        <taxon>Cupriavidus</taxon>
    </lineage>
</organism>
<sequence length="345" mass="37748">MIRPGDAQPFARALSDTTIRKTRMTESFQPHVAVVVPCYNEAATIAQVVGDFRRVLPGAEIFVFDNSSSDDTARIAAGAGAHVIKVPLQGKGNVVRRMFADVDADIYVMVDGDATYDAEAAPRLIGRLVAEGLDMVVGTRASEKAEEEGQAYRFGHRFGNRMLTRCVSMLFRNTFTDMLSGYRVFSRRYAKSFPGHSAGFEIETELTVHALELRMPVGEEDTAYGARPSGSESKLRTYRDGTRILLTILKLFNAEKPLAFFSIGFALAMSLSVGLAMPLFKTYLETGLVPRLPTAMLCVALALLGGILLVCGLVLHTVTRGRREAKWLAYLSVPGIGAVKRSRSR</sequence>
<evidence type="ECO:0000259" key="2">
    <source>
        <dbReference type="Pfam" id="PF00535"/>
    </source>
</evidence>
<dbReference type="PANTHER" id="PTHR48090">
    <property type="entry name" value="UNDECAPRENYL-PHOSPHATE 4-DEOXY-4-FORMAMIDO-L-ARABINOSE TRANSFERASE-RELATED"/>
    <property type="match status" value="1"/>
</dbReference>
<dbReference type="InterPro" id="IPR050256">
    <property type="entry name" value="Glycosyltransferase_2"/>
</dbReference>
<dbReference type="Gene3D" id="3.90.550.10">
    <property type="entry name" value="Spore Coat Polysaccharide Biosynthesis Protein SpsA, Chain A"/>
    <property type="match status" value="1"/>
</dbReference>
<keyword evidence="1" id="KW-0472">Membrane</keyword>
<feature type="domain" description="Glycosyltransferase 2-like" evidence="2">
    <location>
        <begin position="34"/>
        <end position="158"/>
    </location>
</feature>
<dbReference type="CDD" id="cd04179">
    <property type="entry name" value="DPM_DPG-synthase_like"/>
    <property type="match status" value="1"/>
</dbReference>
<keyword evidence="1" id="KW-0812">Transmembrane</keyword>
<dbReference type="SUPFAM" id="SSF53448">
    <property type="entry name" value="Nucleotide-diphospho-sugar transferases"/>
    <property type="match status" value="1"/>
</dbReference>
<dbReference type="Pfam" id="PF00535">
    <property type="entry name" value="Glycos_transf_2"/>
    <property type="match status" value="1"/>
</dbReference>
<evidence type="ECO:0000256" key="1">
    <source>
        <dbReference type="SAM" id="Phobius"/>
    </source>
</evidence>
<accession>A0ABM8WDR8</accession>
<dbReference type="Proteomes" id="UP000721236">
    <property type="component" value="Unassembled WGS sequence"/>
</dbReference>
<dbReference type="PANTHER" id="PTHR48090:SF7">
    <property type="entry name" value="RFBJ PROTEIN"/>
    <property type="match status" value="1"/>
</dbReference>
<evidence type="ECO:0000313" key="3">
    <source>
        <dbReference type="EMBL" id="CAG9165417.1"/>
    </source>
</evidence>
<proteinExistence type="predicted"/>
<name>A0ABM8WDR8_9BURK</name>
<feature type="transmembrane region" description="Helical" evidence="1">
    <location>
        <begin position="258"/>
        <end position="280"/>
    </location>
</feature>
<gene>
    <name evidence="3" type="ORF">LMG21510_00082</name>
</gene>
<dbReference type="InterPro" id="IPR001173">
    <property type="entry name" value="Glyco_trans_2-like"/>
</dbReference>
<feature type="transmembrane region" description="Helical" evidence="1">
    <location>
        <begin position="292"/>
        <end position="315"/>
    </location>
</feature>
<protein>
    <recommendedName>
        <fullName evidence="2">Glycosyltransferase 2-like domain-containing protein</fullName>
    </recommendedName>
</protein>
<reference evidence="3 4" key="1">
    <citation type="submission" date="2021-08" db="EMBL/GenBank/DDBJ databases">
        <authorList>
            <person name="Peeters C."/>
        </authorList>
    </citation>
    <scope>NUCLEOTIDE SEQUENCE [LARGE SCALE GENOMIC DNA]</scope>
    <source>
        <strain evidence="3 4">LMG 21510</strain>
    </source>
</reference>
<keyword evidence="4" id="KW-1185">Reference proteome</keyword>